<proteinExistence type="predicted"/>
<dbReference type="Proteomes" id="UP001501442">
    <property type="component" value="Unassembled WGS sequence"/>
</dbReference>
<evidence type="ECO:0000313" key="3">
    <source>
        <dbReference type="EMBL" id="GAA4636950.1"/>
    </source>
</evidence>
<keyword evidence="2" id="KW-0472">Membrane</keyword>
<evidence type="ECO:0000313" key="4">
    <source>
        <dbReference type="Proteomes" id="UP001501442"/>
    </source>
</evidence>
<name>A0ABP8USC6_9ACTN</name>
<organism evidence="3 4">
    <name type="scientific">Actinoallomurus vinaceus</name>
    <dbReference type="NCBI Taxonomy" id="1080074"/>
    <lineage>
        <taxon>Bacteria</taxon>
        <taxon>Bacillati</taxon>
        <taxon>Actinomycetota</taxon>
        <taxon>Actinomycetes</taxon>
        <taxon>Streptosporangiales</taxon>
        <taxon>Thermomonosporaceae</taxon>
        <taxon>Actinoallomurus</taxon>
    </lineage>
</organism>
<keyword evidence="2" id="KW-1133">Transmembrane helix</keyword>
<accession>A0ABP8USC6</accession>
<sequence>MTGWNDLKPLLDKGDVPAVAELARGLSDEERRPLVTPLKEYERRLRRDWQLRWSNSGTAVTIAGAACLSGAAALAPWLARGRLQDHVQPWLAPTDASPVVVVAWQNRPEPYDVVGAVIDILIGREATWLPGLIGRLAERLRMRNWDDQLLWQLVNGLTERTGIDPPLADGFVTGWVGEHAVNGSAVIEQVRRDPRWAAVILQAFEVEQAGGWFDRPHAEGWPATLTTLTAEGLVDRDTLLDACLGALQRGGRAGELRGFLAVHQAVAPTVDELAVRARDYAALLPDGPSTVAGMAQDALFRLDDAGRLELDTLLDASRSVLLRREKKLVRAQLKRLDAVARRGDASEVVRVIATAFGQEAADLQERALGLAIEHASLDVYAELAEAASVLPVDLRERATEAFGGDPSDPAVPVPGPPAWSPPAPPSPIGSPGELAEEFSVLWAGRSDVVDPTAVERVLAALVAFAWADRAALRDALDPVMKRYRISPGLASPPERYRFPSEAGELLSAIGAAVVPPGPRRRARERKWRKAVDRRSWAGPERVLVLRLHEIAVGLAHDPRPMLVSTPTTASGLLDPAELLARLERLAAEGLEPWPLDLEQALLRLPREVDDGITVRARRIGTAAATSLADRLADGGLPAPEVTRHRHEFKAHHWGDEKCVRDLVTMTSRAQDGTLATVLTAIYEADTWPGYSSYWLSCWPAMLPAHRDISASHLAGHFAAQTRRGSGAGPLLPVLAEADGPIGIGMTLALAYGLGARDRTDRACAVDALLILVAREPRVTAADAPSGRADGTRGGPAADGPDWSALGRELGTMARDGVLSLNRVVAALTDLARSGAWAQTWEVIAAALPPALEGRPQRLADLLALGVEVAGVVRPREGVPALKAVAERGGSSRLVAEARRLTHVLP</sequence>
<reference evidence="4" key="1">
    <citation type="journal article" date="2019" name="Int. J. Syst. Evol. Microbiol.">
        <title>The Global Catalogue of Microorganisms (GCM) 10K type strain sequencing project: providing services to taxonomists for standard genome sequencing and annotation.</title>
        <authorList>
            <consortium name="The Broad Institute Genomics Platform"/>
            <consortium name="The Broad Institute Genome Sequencing Center for Infectious Disease"/>
            <person name="Wu L."/>
            <person name="Ma J."/>
        </authorList>
    </citation>
    <scope>NUCLEOTIDE SEQUENCE [LARGE SCALE GENOMIC DNA]</scope>
    <source>
        <strain evidence="4">JCM 17939</strain>
    </source>
</reference>
<gene>
    <name evidence="3" type="ORF">GCM10023196_088840</name>
</gene>
<feature type="compositionally biased region" description="Pro residues" evidence="1">
    <location>
        <begin position="409"/>
        <end position="428"/>
    </location>
</feature>
<protein>
    <submittedName>
        <fullName evidence="3">DUF6493 family protein</fullName>
    </submittedName>
</protein>
<evidence type="ECO:0000256" key="1">
    <source>
        <dbReference type="SAM" id="MobiDB-lite"/>
    </source>
</evidence>
<feature type="region of interest" description="Disordered" evidence="1">
    <location>
        <begin position="400"/>
        <end position="428"/>
    </location>
</feature>
<keyword evidence="4" id="KW-1185">Reference proteome</keyword>
<evidence type="ECO:0000256" key="2">
    <source>
        <dbReference type="SAM" id="Phobius"/>
    </source>
</evidence>
<feature type="region of interest" description="Disordered" evidence="1">
    <location>
        <begin position="781"/>
        <end position="801"/>
    </location>
</feature>
<feature type="transmembrane region" description="Helical" evidence="2">
    <location>
        <begin position="53"/>
        <end position="79"/>
    </location>
</feature>
<comment type="caution">
    <text evidence="3">The sequence shown here is derived from an EMBL/GenBank/DDBJ whole genome shotgun (WGS) entry which is preliminary data.</text>
</comment>
<dbReference type="RefSeq" id="WP_345439930.1">
    <property type="nucleotide sequence ID" value="NZ_BAABHK010000018.1"/>
</dbReference>
<keyword evidence="2" id="KW-0812">Transmembrane</keyword>
<dbReference type="EMBL" id="BAABHK010000018">
    <property type="protein sequence ID" value="GAA4636950.1"/>
    <property type="molecule type" value="Genomic_DNA"/>
</dbReference>